<dbReference type="Proteomes" id="UP000838878">
    <property type="component" value="Chromosome 1"/>
</dbReference>
<dbReference type="AlphaFoldDB" id="A0A8J9U7Q9"/>
<dbReference type="InterPro" id="IPR037059">
    <property type="entry name" value="RHD_DNA_bind_dom_sf"/>
</dbReference>
<feature type="non-terminal residue" evidence="3">
    <location>
        <position position="462"/>
    </location>
</feature>
<dbReference type="GO" id="GO:0045944">
    <property type="term" value="P:positive regulation of transcription by RNA polymerase II"/>
    <property type="evidence" value="ECO:0007669"/>
    <property type="project" value="TreeGrafter"/>
</dbReference>
<dbReference type="GO" id="GO:0045087">
    <property type="term" value="P:innate immune response"/>
    <property type="evidence" value="ECO:0007669"/>
    <property type="project" value="TreeGrafter"/>
</dbReference>
<dbReference type="Gene3D" id="2.60.40.340">
    <property type="entry name" value="Rel homology domain (RHD), DNA-binding domain"/>
    <property type="match status" value="1"/>
</dbReference>
<dbReference type="Gene3D" id="2.60.40.10">
    <property type="entry name" value="Immunoglobulins"/>
    <property type="match status" value="1"/>
</dbReference>
<dbReference type="InterPro" id="IPR011539">
    <property type="entry name" value="RHD_DNA_bind_dom"/>
</dbReference>
<dbReference type="SUPFAM" id="SSF81296">
    <property type="entry name" value="E set domains"/>
    <property type="match status" value="1"/>
</dbReference>
<dbReference type="GO" id="GO:0005634">
    <property type="term" value="C:nucleus"/>
    <property type="evidence" value="ECO:0007669"/>
    <property type="project" value="TreeGrafter"/>
</dbReference>
<sequence length="462" mass="52523">MPLLTPLPCFPAPPDQCLPKVRIVEQPAQSVRFRYESEGRIEVIFGRSSVKCKRKTYPTLEIYGYEGEATITISLVTAQKPYLQHPHKLYGNEENTNGIYEFNVQLKKENARIVVPNLGIQHTLQRDVVKELMARKKTGVDPFQTGFKHINDPKNINLKAVRLCFLVSIYDKRTGEKTNLAPVVSNVIYDGKALMNLTIRELSITSDYHFGGRRLIILCGWVTNDISVVFFEKVEDKIVWEKHAKVDYVHNHVAIACFVPRYHSNRDAEVGVELRMSLKTEEGERNNVMSFNYMAKLSDSEVIKEKENKKLSPHLLSLERILRETINQPSGSPQDSEPIAGPSGATLNTHNMLPPWLPYIKPVHINNHDLFSNGSVLSVRNMPSNDYASNMHSVDGHVHQRHNTYSDMQISGNVDTSMQSIACGEDFFPEYLRNTDPQQQALPELALPEFGVFFDRVGEHHT</sequence>
<dbReference type="Pfam" id="PF16179">
    <property type="entry name" value="RHD_dimer"/>
    <property type="match status" value="1"/>
</dbReference>
<dbReference type="OrthoDB" id="7881762at2759"/>
<evidence type="ECO:0000259" key="2">
    <source>
        <dbReference type="PROSITE" id="PS50254"/>
    </source>
</evidence>
<dbReference type="GO" id="GO:0048468">
    <property type="term" value="P:cell development"/>
    <property type="evidence" value="ECO:0007669"/>
    <property type="project" value="UniProtKB-ARBA"/>
</dbReference>
<dbReference type="InterPro" id="IPR014756">
    <property type="entry name" value="Ig_E-set"/>
</dbReference>
<dbReference type="GO" id="GO:0005737">
    <property type="term" value="C:cytoplasm"/>
    <property type="evidence" value="ECO:0007669"/>
    <property type="project" value="InterPro"/>
</dbReference>
<dbReference type="GO" id="GO:0038061">
    <property type="term" value="P:non-canonical NF-kappaB signal transduction"/>
    <property type="evidence" value="ECO:0007669"/>
    <property type="project" value="TreeGrafter"/>
</dbReference>
<dbReference type="GO" id="GO:0034097">
    <property type="term" value="P:response to cytokine"/>
    <property type="evidence" value="ECO:0007669"/>
    <property type="project" value="TreeGrafter"/>
</dbReference>
<accession>A0A8J9U7Q9</accession>
<proteinExistence type="predicted"/>
<dbReference type="GO" id="GO:0000978">
    <property type="term" value="F:RNA polymerase II cis-regulatory region sequence-specific DNA binding"/>
    <property type="evidence" value="ECO:0007669"/>
    <property type="project" value="TreeGrafter"/>
</dbReference>
<dbReference type="Pfam" id="PF00554">
    <property type="entry name" value="RHD_DNA_bind"/>
    <property type="match status" value="1"/>
</dbReference>
<name>A0A8J9U7Q9_9NEOP</name>
<dbReference type="InterPro" id="IPR032397">
    <property type="entry name" value="RHD_dimer"/>
</dbReference>
<evidence type="ECO:0000313" key="4">
    <source>
        <dbReference type="Proteomes" id="UP000838878"/>
    </source>
</evidence>
<dbReference type="EMBL" id="OV170221">
    <property type="protein sequence ID" value="CAH0714724.1"/>
    <property type="molecule type" value="Genomic_DNA"/>
</dbReference>
<dbReference type="PRINTS" id="PR00057">
    <property type="entry name" value="NFKBTNSCPFCT"/>
</dbReference>
<dbReference type="PANTHER" id="PTHR24169">
    <property type="entry name" value="NUCLEAR FACTOR NF-KAPPA-B PROTEIN"/>
    <property type="match status" value="1"/>
</dbReference>
<gene>
    <name evidence="3" type="ORF">BINO364_LOCUS1742</name>
</gene>
<dbReference type="InterPro" id="IPR013783">
    <property type="entry name" value="Ig-like_fold"/>
</dbReference>
<evidence type="ECO:0000313" key="3">
    <source>
        <dbReference type="EMBL" id="CAH0714724.1"/>
    </source>
</evidence>
<dbReference type="GO" id="GO:0048731">
    <property type="term" value="P:system development"/>
    <property type="evidence" value="ECO:0007669"/>
    <property type="project" value="UniProtKB-ARBA"/>
</dbReference>
<dbReference type="InterPro" id="IPR000451">
    <property type="entry name" value="NFkB/Dor"/>
</dbReference>
<dbReference type="SUPFAM" id="SSF49417">
    <property type="entry name" value="p53-like transcription factors"/>
    <property type="match status" value="1"/>
</dbReference>
<dbReference type="PROSITE" id="PS50254">
    <property type="entry name" value="REL_2"/>
    <property type="match status" value="1"/>
</dbReference>
<dbReference type="GO" id="GO:0007249">
    <property type="term" value="P:canonical NF-kappaB signal transduction"/>
    <property type="evidence" value="ECO:0007669"/>
    <property type="project" value="TreeGrafter"/>
</dbReference>
<dbReference type="GO" id="GO:0033554">
    <property type="term" value="P:cellular response to stress"/>
    <property type="evidence" value="ECO:0007669"/>
    <property type="project" value="TreeGrafter"/>
</dbReference>
<dbReference type="InterPro" id="IPR002909">
    <property type="entry name" value="IPT_dom"/>
</dbReference>
<protein>
    <recommendedName>
        <fullName evidence="2">RHD domain-containing protein</fullName>
    </recommendedName>
</protein>
<dbReference type="SMART" id="SM00429">
    <property type="entry name" value="IPT"/>
    <property type="match status" value="1"/>
</dbReference>
<dbReference type="GO" id="GO:0000981">
    <property type="term" value="F:DNA-binding transcription factor activity, RNA polymerase II-specific"/>
    <property type="evidence" value="ECO:0007669"/>
    <property type="project" value="TreeGrafter"/>
</dbReference>
<keyword evidence="4" id="KW-1185">Reference proteome</keyword>
<evidence type="ECO:0000256" key="1">
    <source>
        <dbReference type="SAM" id="MobiDB-lite"/>
    </source>
</evidence>
<feature type="region of interest" description="Disordered" evidence="1">
    <location>
        <begin position="327"/>
        <end position="346"/>
    </location>
</feature>
<reference evidence="3" key="1">
    <citation type="submission" date="2021-12" db="EMBL/GenBank/DDBJ databases">
        <authorList>
            <person name="Martin H S."/>
        </authorList>
    </citation>
    <scope>NUCLEOTIDE SEQUENCE</scope>
</reference>
<dbReference type="InterPro" id="IPR008967">
    <property type="entry name" value="p53-like_TF_DNA-bd_sf"/>
</dbReference>
<feature type="domain" description="RHD" evidence="2">
    <location>
        <begin position="16"/>
        <end position="195"/>
    </location>
</feature>
<dbReference type="PANTHER" id="PTHR24169:SF25">
    <property type="entry name" value="DORSAL-RELATED IMMUNITY FACTOR DIF-RELATED"/>
    <property type="match status" value="1"/>
</dbReference>
<organism evidence="3 4">
    <name type="scientific">Brenthis ino</name>
    <name type="common">lesser marbled fritillary</name>
    <dbReference type="NCBI Taxonomy" id="405034"/>
    <lineage>
        <taxon>Eukaryota</taxon>
        <taxon>Metazoa</taxon>
        <taxon>Ecdysozoa</taxon>
        <taxon>Arthropoda</taxon>
        <taxon>Hexapoda</taxon>
        <taxon>Insecta</taxon>
        <taxon>Pterygota</taxon>
        <taxon>Neoptera</taxon>
        <taxon>Endopterygota</taxon>
        <taxon>Lepidoptera</taxon>
        <taxon>Glossata</taxon>
        <taxon>Ditrysia</taxon>
        <taxon>Papilionoidea</taxon>
        <taxon>Nymphalidae</taxon>
        <taxon>Heliconiinae</taxon>
        <taxon>Argynnini</taxon>
        <taxon>Brenthis</taxon>
    </lineage>
</organism>